<dbReference type="GO" id="GO:0005085">
    <property type="term" value="F:guanyl-nucleotide exchange factor activity"/>
    <property type="evidence" value="ECO:0007669"/>
    <property type="project" value="InterPro"/>
</dbReference>
<feature type="compositionally biased region" description="Polar residues" evidence="1">
    <location>
        <begin position="349"/>
        <end position="375"/>
    </location>
</feature>
<feature type="region of interest" description="Disordered" evidence="1">
    <location>
        <begin position="811"/>
        <end position="888"/>
    </location>
</feature>
<feature type="region of interest" description="Disordered" evidence="1">
    <location>
        <begin position="1339"/>
        <end position="1360"/>
    </location>
</feature>
<evidence type="ECO:0000259" key="2">
    <source>
        <dbReference type="PROSITE" id="PS50010"/>
    </source>
</evidence>
<gene>
    <name evidence="3" type="ORF">I302_07933</name>
    <name evidence="4" type="ORF">I302_108796</name>
</gene>
<feature type="compositionally biased region" description="Polar residues" evidence="1">
    <location>
        <begin position="464"/>
        <end position="477"/>
    </location>
</feature>
<organism evidence="3">
    <name type="scientific">Kwoniella bestiolae CBS 10118</name>
    <dbReference type="NCBI Taxonomy" id="1296100"/>
    <lineage>
        <taxon>Eukaryota</taxon>
        <taxon>Fungi</taxon>
        <taxon>Dikarya</taxon>
        <taxon>Basidiomycota</taxon>
        <taxon>Agaricomycotina</taxon>
        <taxon>Tremellomycetes</taxon>
        <taxon>Tremellales</taxon>
        <taxon>Cryptococcaceae</taxon>
        <taxon>Kwoniella</taxon>
    </lineage>
</organism>
<feature type="compositionally biased region" description="Polar residues" evidence="1">
    <location>
        <begin position="202"/>
        <end position="218"/>
    </location>
</feature>
<reference evidence="4" key="4">
    <citation type="submission" date="2024-02" db="EMBL/GenBank/DDBJ databases">
        <title>Comparative genomics of Cryptococcus and Kwoniella reveals pathogenesis evolution and contrasting modes of karyotype evolution via chromosome fusion or intercentromeric recombination.</title>
        <authorList>
            <person name="Coelho M.A."/>
            <person name="David-Palma M."/>
            <person name="Shea T."/>
            <person name="Bowers K."/>
            <person name="McGinley-Smith S."/>
            <person name="Mohammad A.W."/>
            <person name="Gnirke A."/>
            <person name="Yurkov A.M."/>
            <person name="Nowrousian M."/>
            <person name="Sun S."/>
            <person name="Cuomo C.A."/>
            <person name="Heitman J."/>
        </authorList>
    </citation>
    <scope>NUCLEOTIDE SEQUENCE</scope>
    <source>
        <strain evidence="4">CBS 10118</strain>
    </source>
</reference>
<feature type="compositionally biased region" description="Low complexity" evidence="1">
    <location>
        <begin position="176"/>
        <end position="187"/>
    </location>
</feature>
<evidence type="ECO:0000313" key="4">
    <source>
        <dbReference type="EMBL" id="WVW86742.1"/>
    </source>
</evidence>
<evidence type="ECO:0000313" key="5">
    <source>
        <dbReference type="Proteomes" id="UP000092730"/>
    </source>
</evidence>
<dbReference type="RefSeq" id="XP_019043358.1">
    <property type="nucleotide sequence ID" value="XM_019194522.1"/>
</dbReference>
<proteinExistence type="predicted"/>
<feature type="compositionally biased region" description="Basic residues" evidence="1">
    <location>
        <begin position="1339"/>
        <end position="1349"/>
    </location>
</feature>
<sequence length="1360" mass="147602">MRLVKRRSSTSLSQQGSSAPSPIDLSTLVPPLPLPSSSTSPFDHGPSSSPTKGESVKGKKRRDSAEMKYPPTSFAQGSAGWSFGRMRSFKGKSRGSQDGMISGSEDEGDVKGKGKGKKNSSESLKVNSLQSPAPASPVSPVNYSIPLHAKIPITPLPHPTPPFLLENVATPDFTESPSLSASSSRYPYPQPSQPLISFEPDTPNSASTRALVTAQTESIFPPSSSRPPLTTSMSITSSAPSYGSGDSSYPLITSSDEPQPQRRVINGPTSPRKLTKRRPVSVVYDQVEMAERPSTSSDRGHYDPRAVSTYNTSAQIYTVLSAPLHPSSSLPLPEGAAPPSHLNWPLNRNPSCSTNASSGMTPSTDESGTLETPNNAVIIPGQGEDRLWERIGEPRPPLSRSSTFSFKEGDDGNITLSKREGYFQQKIKRDISSSSGETQTENGNSYSTISTDSSPTFHKPAPTGNYTPTVSSGSDVTARQPRSLRVSTSNLELKTNRSETLISPTSSIRKKSVAFEAQPIAPEDSSQPHQDVYTRPVRPPLTRLRSSSLGAMSINTNSVYSVGEVVTATTAVVIPARALEVNSLTVSGIARESPTSREGVAELLADFENSSGAVRRAFENERQRGDWPLSFSEDGYEDENGPRSSSKKFQTSRPAPPPPRLASPLKKNARPPLSPILRSSTTSNSPKKLVSFHSNATTTTETGEATQDSPKRPSMPARSSSLSRLWRRLSTSGSVVKVKKSKSSFENLKDAIPPVPQVKKDEWYGTSSESPTKMTTNNLEKLMSTRMRRSKGSLDLTSIGKENPDFLAALKPVSSKDLDRPSTPSSISSNSKRSKGKKRTSTIPPPRAQSVPLPIRSDTPPVIPPLSPTPPLKNPLPSPEVHPVKSGNLPPVPNDFGLDTNAEAGPSSLTTPVRSFRKLSAPPSTGTWKTPLGPYTPPLSAIVNDYFRDLKTTTLLGSSSDSIFDREVTLHRTSLHEDVEYQSYDAKRRYRQSLVEIKDDLAFQATVEELVKLESDGRVRITRAGGAALRNNEQTPPMYRTPSKDLMEKQARQENIRAWFVTRELVQGERRYGRLLAKGVAAVQLAAQVKKDVPPVPILPSSPTTDELSASPRLSSSAGHSRSGSGHIKASRLRRSRTSTSNSNPNTPAPSRPTSPTSNIIPLPTSPLDILLLHLPKLYSLSLKLSERFEHDPSPYGVADAFVSMEEDITREITEWSKRIGELVYCGIGDEVNKILEGQKLNNAKRGRRRISEGGLEMESGTETEGEGEGEEDRLKFADIIIVPIQRASRYKLLFQELSTKLPPTSHTSLKIHRALEASIRLATECDRSQSFDLNALRRQGKKGGRKARPVSVGPGVGVW</sequence>
<feature type="compositionally biased region" description="Basic and acidic residues" evidence="1">
    <location>
        <begin position="417"/>
        <end position="431"/>
    </location>
</feature>
<protein>
    <recommendedName>
        <fullName evidence="2">DH domain-containing protein</fullName>
    </recommendedName>
</protein>
<keyword evidence="5" id="KW-1185">Reference proteome</keyword>
<dbReference type="GeneID" id="30212332"/>
<dbReference type="SUPFAM" id="SSF48065">
    <property type="entry name" value="DBL homology domain (DH-domain)"/>
    <property type="match status" value="1"/>
</dbReference>
<feature type="compositionally biased region" description="Low complexity" evidence="1">
    <location>
        <begin position="131"/>
        <end position="141"/>
    </location>
</feature>
<dbReference type="Pfam" id="PF00621">
    <property type="entry name" value="RhoGEF"/>
    <property type="match status" value="1"/>
</dbReference>
<feature type="region of interest" description="Disordered" evidence="1">
    <location>
        <begin position="1"/>
        <end position="141"/>
    </location>
</feature>
<feature type="region of interest" description="Disordered" evidence="1">
    <location>
        <begin position="1252"/>
        <end position="1271"/>
    </location>
</feature>
<feature type="compositionally biased region" description="Pro residues" evidence="1">
    <location>
        <begin position="861"/>
        <end position="880"/>
    </location>
</feature>
<feature type="region of interest" description="Disordered" evidence="1">
    <location>
        <begin position="349"/>
        <end position="491"/>
    </location>
</feature>
<dbReference type="EMBL" id="KI894025">
    <property type="protein sequence ID" value="OCF22288.1"/>
    <property type="molecule type" value="Genomic_DNA"/>
</dbReference>
<reference evidence="3" key="1">
    <citation type="submission" date="2013-07" db="EMBL/GenBank/DDBJ databases">
        <title>The Genome Sequence of Cryptococcus bestiolae CBS10118.</title>
        <authorList>
            <consortium name="The Broad Institute Genome Sequencing Platform"/>
            <person name="Cuomo C."/>
            <person name="Litvintseva A."/>
            <person name="Chen Y."/>
            <person name="Heitman J."/>
            <person name="Sun S."/>
            <person name="Springer D."/>
            <person name="Dromer F."/>
            <person name="Young S.K."/>
            <person name="Zeng Q."/>
            <person name="Gargeya S."/>
            <person name="Fitzgerald M."/>
            <person name="Abouelleil A."/>
            <person name="Alvarado L."/>
            <person name="Berlin A.M."/>
            <person name="Chapman S.B."/>
            <person name="Dewar J."/>
            <person name="Goldberg J."/>
            <person name="Griggs A."/>
            <person name="Gujja S."/>
            <person name="Hansen M."/>
            <person name="Howarth C."/>
            <person name="Imamovic A."/>
            <person name="Larimer J."/>
            <person name="McCowan C."/>
            <person name="Murphy C."/>
            <person name="Pearson M."/>
            <person name="Priest M."/>
            <person name="Roberts A."/>
            <person name="Saif S."/>
            <person name="Shea T."/>
            <person name="Sykes S."/>
            <person name="Wortman J."/>
            <person name="Nusbaum C."/>
            <person name="Birren B."/>
        </authorList>
    </citation>
    <scope>NUCLEOTIDE SEQUENCE [LARGE SCALE GENOMIC DNA]</scope>
    <source>
        <strain evidence="3">CBS 10118</strain>
    </source>
</reference>
<feature type="region of interest" description="Disordered" evidence="1">
    <location>
        <begin position="1094"/>
        <end position="1161"/>
    </location>
</feature>
<dbReference type="OrthoDB" id="660555at2759"/>
<evidence type="ECO:0000313" key="3">
    <source>
        <dbReference type="EMBL" id="OCF22288.1"/>
    </source>
</evidence>
<dbReference type="KEGG" id="kbi:30212332"/>
<feature type="compositionally biased region" description="Polar residues" evidence="1">
    <location>
        <begin position="677"/>
        <end position="686"/>
    </location>
</feature>
<dbReference type="InterPro" id="IPR035899">
    <property type="entry name" value="DBL_dom_sf"/>
</dbReference>
<feature type="compositionally biased region" description="Low complexity" evidence="1">
    <location>
        <begin position="1108"/>
        <end position="1127"/>
    </location>
</feature>
<feature type="compositionally biased region" description="Low complexity" evidence="1">
    <location>
        <begin position="718"/>
        <end position="736"/>
    </location>
</feature>
<feature type="domain" description="DH" evidence="2">
    <location>
        <begin position="1169"/>
        <end position="1329"/>
    </location>
</feature>
<feature type="compositionally biased region" description="Polar residues" evidence="1">
    <location>
        <begin position="642"/>
        <end position="651"/>
    </location>
</feature>
<feature type="compositionally biased region" description="Low complexity" evidence="1">
    <location>
        <begin position="9"/>
        <end position="41"/>
    </location>
</feature>
<reference evidence="3" key="3">
    <citation type="submission" date="2014-01" db="EMBL/GenBank/DDBJ databases">
        <title>Evolution of pathogenesis and genome organization in the Tremellales.</title>
        <authorList>
            <person name="Cuomo C."/>
            <person name="Litvintseva A."/>
            <person name="Heitman J."/>
            <person name="Chen Y."/>
            <person name="Sun S."/>
            <person name="Springer D."/>
            <person name="Dromer F."/>
            <person name="Young S."/>
            <person name="Zeng Q."/>
            <person name="Chapman S."/>
            <person name="Gujja S."/>
            <person name="Saif S."/>
            <person name="Birren B."/>
        </authorList>
    </citation>
    <scope>NUCLEOTIDE SEQUENCE</scope>
    <source>
        <strain evidence="3">CBS 10118</strain>
    </source>
</reference>
<dbReference type="Proteomes" id="UP000092730">
    <property type="component" value="Chromosome 8"/>
</dbReference>
<evidence type="ECO:0000256" key="1">
    <source>
        <dbReference type="SAM" id="MobiDB-lite"/>
    </source>
</evidence>
<feature type="compositionally biased region" description="Basic and acidic residues" evidence="1">
    <location>
        <begin position="383"/>
        <end position="393"/>
    </location>
</feature>
<feature type="compositionally biased region" description="Low complexity" evidence="1">
    <location>
        <begin position="696"/>
        <end position="706"/>
    </location>
</feature>
<feature type="compositionally biased region" description="Low complexity" evidence="1">
    <location>
        <begin position="221"/>
        <end position="250"/>
    </location>
</feature>
<dbReference type="Gene3D" id="1.20.900.10">
    <property type="entry name" value="Dbl homology (DH) domain"/>
    <property type="match status" value="1"/>
</dbReference>
<feature type="compositionally biased region" description="Polar residues" evidence="1">
    <location>
        <begin position="432"/>
        <end position="456"/>
    </location>
</feature>
<dbReference type="EMBL" id="CP144548">
    <property type="protein sequence ID" value="WVW86742.1"/>
    <property type="molecule type" value="Genomic_DNA"/>
</dbReference>
<feature type="compositionally biased region" description="Low complexity" evidence="1">
    <location>
        <begin position="821"/>
        <end position="831"/>
    </location>
</feature>
<feature type="region of interest" description="Disordered" evidence="1">
    <location>
        <begin position="625"/>
        <end position="743"/>
    </location>
</feature>
<name>A0A1B9FU40_9TREE</name>
<reference evidence="4" key="2">
    <citation type="submission" date="2013-07" db="EMBL/GenBank/DDBJ databases">
        <authorList>
            <consortium name="The Broad Institute Genome Sequencing Platform"/>
            <person name="Cuomo C."/>
            <person name="Litvintseva A."/>
            <person name="Chen Y."/>
            <person name="Heitman J."/>
            <person name="Sun S."/>
            <person name="Springer D."/>
            <person name="Dromer F."/>
            <person name="Young S.K."/>
            <person name="Zeng Q."/>
            <person name="Gargeya S."/>
            <person name="Fitzgerald M."/>
            <person name="Abouelleil A."/>
            <person name="Alvarado L."/>
            <person name="Berlin A.M."/>
            <person name="Chapman S.B."/>
            <person name="Dewar J."/>
            <person name="Goldberg J."/>
            <person name="Griggs A."/>
            <person name="Gujja S."/>
            <person name="Hansen M."/>
            <person name="Howarth C."/>
            <person name="Imamovic A."/>
            <person name="Larimer J."/>
            <person name="McCowan C."/>
            <person name="Murphy C."/>
            <person name="Pearson M."/>
            <person name="Priest M."/>
            <person name="Roberts A."/>
            <person name="Saif S."/>
            <person name="Shea T."/>
            <person name="Sykes S."/>
            <person name="Wortman J."/>
            <person name="Nusbaum C."/>
            <person name="Birren B."/>
        </authorList>
    </citation>
    <scope>NUCLEOTIDE SEQUENCE</scope>
    <source>
        <strain evidence="4">CBS 10118</strain>
    </source>
</reference>
<accession>A0A1B9FU40</accession>
<dbReference type="VEuPathDB" id="FungiDB:I302_07933"/>
<dbReference type="PROSITE" id="PS50010">
    <property type="entry name" value="DH_2"/>
    <property type="match status" value="1"/>
</dbReference>
<feature type="region of interest" description="Disordered" evidence="1">
    <location>
        <begin position="174"/>
        <end position="279"/>
    </location>
</feature>
<dbReference type="STRING" id="1296100.A0A1B9FU40"/>
<dbReference type="InterPro" id="IPR000219">
    <property type="entry name" value="DH_dom"/>
</dbReference>
<feature type="compositionally biased region" description="Acidic residues" evidence="1">
    <location>
        <begin position="1260"/>
        <end position="1271"/>
    </location>
</feature>